<keyword evidence="3" id="KW-1185">Reference proteome</keyword>
<dbReference type="AlphaFoldDB" id="A0A3A4BKL6"/>
<dbReference type="Proteomes" id="UP000265768">
    <property type="component" value="Unassembled WGS sequence"/>
</dbReference>
<dbReference type="InterPro" id="IPR006059">
    <property type="entry name" value="SBP"/>
</dbReference>
<dbReference type="Pfam" id="PF13416">
    <property type="entry name" value="SBP_bac_8"/>
    <property type="match status" value="1"/>
</dbReference>
<dbReference type="PROSITE" id="PS51257">
    <property type="entry name" value="PROKAR_LIPOPROTEIN"/>
    <property type="match status" value="1"/>
</dbReference>
<evidence type="ECO:0000313" key="3">
    <source>
        <dbReference type="Proteomes" id="UP000265768"/>
    </source>
</evidence>
<name>A0A3A4BKL6_9ACTN</name>
<gene>
    <name evidence="2" type="ORF">D5H75_18180</name>
</gene>
<reference evidence="2 3" key="1">
    <citation type="submission" date="2018-09" db="EMBL/GenBank/DDBJ databases">
        <title>YIM 75507 draft genome.</title>
        <authorList>
            <person name="Tang S."/>
            <person name="Feng Y."/>
        </authorList>
    </citation>
    <scope>NUCLEOTIDE SEQUENCE [LARGE SCALE GENOMIC DNA]</scope>
    <source>
        <strain evidence="2 3">YIM 75507</strain>
    </source>
</reference>
<sequence>MRIDRRHGRFAAVAAALTALLAAAACGGGGESGGGAGKSGGESGGKITLTLDTFGNFGYKALIDQYQQAHPNIKIEHRIVQRFEDQYLPRMTQWLNAGRGAGDVIGIDEGAMGLMAANPGYFTDLAQFGLDKRESEFPPFKWQAGINSEGKLFALGTDVGGLNMCYRKDLFEKAGLPTDREEVAKLWPDWNGYLETGKKFAAKNTGKDDPKFVDGPNTVYEAVLAQEAAKNGNITYFDKQNQLVVDKNPAVKAAFDYVQQVSKAGLTAKLRAFDPTWDTGFKKGQFATIACPSWMLGIIEEKTGAEGKGQWDVAAVPGGGGNWGGSWLAVPKQSKHPKEAADLLNFLTSKDGHIGAFKEAKGLPSSLPAQQDAAVTGLTSEYFNNAPVGKIFTASVTSLQPVFLGKDHAAVKAAVGRVVEGMDQGSIKYDQAWQRFLDAGKSAAR</sequence>
<organism evidence="2 3">
    <name type="scientific">Bailinhaonella thermotolerans</name>
    <dbReference type="NCBI Taxonomy" id="1070861"/>
    <lineage>
        <taxon>Bacteria</taxon>
        <taxon>Bacillati</taxon>
        <taxon>Actinomycetota</taxon>
        <taxon>Actinomycetes</taxon>
        <taxon>Streptosporangiales</taxon>
        <taxon>Streptosporangiaceae</taxon>
        <taxon>Bailinhaonella</taxon>
    </lineage>
</organism>
<feature type="signal peptide" evidence="1">
    <location>
        <begin position="1"/>
        <end position="24"/>
    </location>
</feature>
<dbReference type="SUPFAM" id="SSF53850">
    <property type="entry name" value="Periplasmic binding protein-like II"/>
    <property type="match status" value="1"/>
</dbReference>
<dbReference type="RefSeq" id="WP_119927671.1">
    <property type="nucleotide sequence ID" value="NZ_QZEY01000006.1"/>
</dbReference>
<feature type="chain" id="PRO_5017456223" evidence="1">
    <location>
        <begin position="25"/>
        <end position="445"/>
    </location>
</feature>
<protein>
    <submittedName>
        <fullName evidence="2">Extracellular solute-binding protein</fullName>
    </submittedName>
</protein>
<accession>A0A3A4BKL6</accession>
<comment type="caution">
    <text evidence="2">The sequence shown here is derived from an EMBL/GenBank/DDBJ whole genome shotgun (WGS) entry which is preliminary data.</text>
</comment>
<dbReference type="PANTHER" id="PTHR43649">
    <property type="entry name" value="ARABINOSE-BINDING PROTEIN-RELATED"/>
    <property type="match status" value="1"/>
</dbReference>
<evidence type="ECO:0000256" key="1">
    <source>
        <dbReference type="SAM" id="SignalP"/>
    </source>
</evidence>
<dbReference type="EMBL" id="QZEY01000006">
    <property type="protein sequence ID" value="RJL31642.1"/>
    <property type="molecule type" value="Genomic_DNA"/>
</dbReference>
<proteinExistence type="predicted"/>
<dbReference type="Gene3D" id="3.40.190.10">
    <property type="entry name" value="Periplasmic binding protein-like II"/>
    <property type="match status" value="1"/>
</dbReference>
<dbReference type="OrthoDB" id="3226017at2"/>
<evidence type="ECO:0000313" key="2">
    <source>
        <dbReference type="EMBL" id="RJL31642.1"/>
    </source>
</evidence>
<dbReference type="PANTHER" id="PTHR43649:SF32">
    <property type="entry name" value="SUGAR BINDING SECRETED PROTEIN"/>
    <property type="match status" value="1"/>
</dbReference>
<keyword evidence="1" id="KW-0732">Signal</keyword>
<dbReference type="InterPro" id="IPR050490">
    <property type="entry name" value="Bact_solute-bd_prot1"/>
</dbReference>